<dbReference type="PANTHER" id="PTHR34788">
    <property type="entry name" value="F15I1.22"/>
    <property type="match status" value="1"/>
</dbReference>
<dbReference type="EMBL" id="QGNW01000014">
    <property type="protein sequence ID" value="RVX16944.1"/>
    <property type="molecule type" value="Genomic_DNA"/>
</dbReference>
<reference evidence="2 4" key="1">
    <citation type="journal article" date="2018" name="PLoS Genet.">
        <title>Population sequencing reveals clonal diversity and ancestral inbreeding in the grapevine cultivar Chardonnay.</title>
        <authorList>
            <person name="Roach M.J."/>
            <person name="Johnson D.L."/>
            <person name="Bohlmann J."/>
            <person name="van Vuuren H.J."/>
            <person name="Jones S.J."/>
            <person name="Pretorius I.S."/>
            <person name="Schmidt S.A."/>
            <person name="Borneman A.R."/>
        </authorList>
    </citation>
    <scope>NUCLEOTIDE SEQUENCE [LARGE SCALE GENOMIC DNA]</scope>
    <source>
        <strain evidence="4">cv. Chardonnay</strain>
        <strain evidence="2">I10V1</strain>
        <tissue evidence="2">Leaf</tissue>
    </source>
</reference>
<name>A0A438EWR3_VITVI</name>
<gene>
    <name evidence="3" type="ORF">CK203_003303</name>
    <name evidence="2" type="ORF">CK203_077822</name>
</gene>
<protein>
    <submittedName>
        <fullName evidence="2">Uncharacterized protein</fullName>
    </submittedName>
</protein>
<evidence type="ECO:0000313" key="3">
    <source>
        <dbReference type="EMBL" id="RVX16944.1"/>
    </source>
</evidence>
<accession>A0A438EWR3</accession>
<dbReference type="Proteomes" id="UP000288805">
    <property type="component" value="Unassembled WGS sequence"/>
</dbReference>
<dbReference type="AlphaFoldDB" id="A0A438EWR3"/>
<proteinExistence type="predicted"/>
<organism evidence="2 4">
    <name type="scientific">Vitis vinifera</name>
    <name type="common">Grape</name>
    <dbReference type="NCBI Taxonomy" id="29760"/>
    <lineage>
        <taxon>Eukaryota</taxon>
        <taxon>Viridiplantae</taxon>
        <taxon>Streptophyta</taxon>
        <taxon>Embryophyta</taxon>
        <taxon>Tracheophyta</taxon>
        <taxon>Spermatophyta</taxon>
        <taxon>Magnoliopsida</taxon>
        <taxon>eudicotyledons</taxon>
        <taxon>Gunneridae</taxon>
        <taxon>Pentapetalae</taxon>
        <taxon>rosids</taxon>
        <taxon>Vitales</taxon>
        <taxon>Vitaceae</taxon>
        <taxon>Viteae</taxon>
        <taxon>Vitis</taxon>
    </lineage>
</organism>
<comment type="caution">
    <text evidence="2">The sequence shown here is derived from an EMBL/GenBank/DDBJ whole genome shotgun (WGS) entry which is preliminary data.</text>
</comment>
<feature type="compositionally biased region" description="Basic residues" evidence="1">
    <location>
        <begin position="21"/>
        <end position="32"/>
    </location>
</feature>
<evidence type="ECO:0000256" key="1">
    <source>
        <dbReference type="SAM" id="MobiDB-lite"/>
    </source>
</evidence>
<evidence type="ECO:0000313" key="2">
    <source>
        <dbReference type="EMBL" id="RVW52158.1"/>
    </source>
</evidence>
<evidence type="ECO:0000313" key="4">
    <source>
        <dbReference type="Proteomes" id="UP000288805"/>
    </source>
</evidence>
<dbReference type="PANTHER" id="PTHR34788:SF4">
    <property type="entry name" value="F15I1.22"/>
    <property type="match status" value="1"/>
</dbReference>
<feature type="region of interest" description="Disordered" evidence="1">
    <location>
        <begin position="1"/>
        <end position="32"/>
    </location>
</feature>
<sequence>MATDHEAPSKPQGSSAPRWDSRRKRSFPRRKRLPVIRLGGGPAAAKQRRGPSLVRMMRRIKLRWLKLRYFFTLKKLKQYYRSMVKDFVEAGATLETFQQRILMETSFAVPVLGVSFSTYPSAAGGAGAGRLW</sequence>
<dbReference type="EMBL" id="QGNW01001172">
    <property type="protein sequence ID" value="RVW52158.1"/>
    <property type="molecule type" value="Genomic_DNA"/>
</dbReference>